<accession>A0A9J6ZVY9</accession>
<dbReference type="EMBL" id="CP090569">
    <property type="protein sequence ID" value="USF86948.1"/>
    <property type="molecule type" value="Genomic_DNA"/>
</dbReference>
<dbReference type="Proteomes" id="UP001056649">
    <property type="component" value="Chromosome"/>
</dbReference>
<dbReference type="RefSeq" id="WP_006475693.1">
    <property type="nucleotide sequence ID" value="NZ_CP090569.1"/>
</dbReference>
<protein>
    <submittedName>
        <fullName evidence="2">DUF898 domain-containing protein</fullName>
    </submittedName>
</protein>
<dbReference type="InterPro" id="IPR010295">
    <property type="entry name" value="DUF898"/>
</dbReference>
<sequence>METKDLQSSSLLPFEFTGRFGEFFRIWIVNLVLTILTLGVYSAWAKVRTQRYFYANTRLAGATFDYLAEPMMILKGRLIAVGFFILYLGLTLIAPPFDLLASLLFLIAMPWIVNKALAFRAHNSAYRNIRFGFEQNYSKAIKVFIGLPILLPLSLGLLYPFFDQRRSRFILGQSRYGASAFAMEAPLGRFYKTYLLAGLLLLGVFFLGGVLSSRLFESVMTMSAQPAGEPPVAMRGSLLGLLPILVGSLLVYGFIKARIANLIWNHTDLNGHRFESYMQARKLIVLLLTNALAIILSLGLLIPWAKIRMARYRAETLQFIPQEDLDGFLADQAEQVAATGEGVGDVFDVDLGL</sequence>
<gene>
    <name evidence="2" type="ORF">L0Y14_12505</name>
</gene>
<evidence type="ECO:0000313" key="2">
    <source>
        <dbReference type="EMBL" id="USF86948.1"/>
    </source>
</evidence>
<keyword evidence="1" id="KW-0472">Membrane</keyword>
<feature type="transmembrane region" description="Helical" evidence="1">
    <location>
        <begin position="283"/>
        <end position="305"/>
    </location>
</feature>
<feature type="transmembrane region" description="Helical" evidence="1">
    <location>
        <begin position="24"/>
        <end position="44"/>
    </location>
</feature>
<feature type="transmembrane region" description="Helical" evidence="1">
    <location>
        <begin position="100"/>
        <end position="119"/>
    </location>
</feature>
<dbReference type="AlphaFoldDB" id="A0A9J6ZVY9"/>
<feature type="transmembrane region" description="Helical" evidence="1">
    <location>
        <begin position="140"/>
        <end position="162"/>
    </location>
</feature>
<keyword evidence="3" id="KW-1185">Reference proteome</keyword>
<keyword evidence="1" id="KW-1133">Transmembrane helix</keyword>
<dbReference type="Pfam" id="PF05987">
    <property type="entry name" value="DUF898"/>
    <property type="match status" value="1"/>
</dbReference>
<reference evidence="2" key="1">
    <citation type="journal article" date="2022" name="Mol. Ecol. Resour.">
        <title>The complete and closed genome of the facultative generalist Candidatus Endoriftia persephone from deep-sea hydrothermal vents.</title>
        <authorList>
            <person name="de Oliveira A.L."/>
            <person name="Srivastava A."/>
            <person name="Espada-Hinojosa S."/>
            <person name="Bright M."/>
        </authorList>
    </citation>
    <scope>NUCLEOTIDE SEQUENCE</scope>
    <source>
        <strain evidence="2">Tica-EPR-9o50.N</strain>
    </source>
</reference>
<proteinExistence type="predicted"/>
<feature type="transmembrane region" description="Helical" evidence="1">
    <location>
        <begin position="237"/>
        <end position="255"/>
    </location>
</feature>
<feature type="transmembrane region" description="Helical" evidence="1">
    <location>
        <begin position="194"/>
        <end position="216"/>
    </location>
</feature>
<name>A0A9J6ZVY9_9GAMM</name>
<dbReference type="KEGG" id="eps:L0Y14_12505"/>
<organism evidence="2 3">
    <name type="scientific">Candidatus Endoriftia persephonae</name>
    <dbReference type="NCBI Taxonomy" id="393765"/>
    <lineage>
        <taxon>Bacteria</taxon>
        <taxon>Pseudomonadati</taxon>
        <taxon>Pseudomonadota</taxon>
        <taxon>Gammaproteobacteria</taxon>
        <taxon>Chromatiales</taxon>
        <taxon>Sedimenticolaceae</taxon>
        <taxon>Candidatus Endoriftia</taxon>
    </lineage>
</organism>
<keyword evidence="1" id="KW-0812">Transmembrane</keyword>
<evidence type="ECO:0000313" key="3">
    <source>
        <dbReference type="Proteomes" id="UP001056649"/>
    </source>
</evidence>
<feature type="transmembrane region" description="Helical" evidence="1">
    <location>
        <begin position="78"/>
        <end position="94"/>
    </location>
</feature>
<evidence type="ECO:0000256" key="1">
    <source>
        <dbReference type="SAM" id="Phobius"/>
    </source>
</evidence>